<keyword evidence="2" id="KW-0238">DNA-binding</keyword>
<dbReference type="Gene3D" id="1.10.260.40">
    <property type="entry name" value="lambda repressor-like DNA-binding domains"/>
    <property type="match status" value="1"/>
</dbReference>
<dbReference type="Proteomes" id="UP000515511">
    <property type="component" value="Chromosome"/>
</dbReference>
<sequence length="422" mass="43790">MAATRREVAEAAGVSVRTVSNVVNGFDHVAPATRERVLRVIHELEYQPSELARSLKVGRSGLIGLMLPELDTAYFAELTRAFVEGGAERGLTVVVDQTDGDRERELALLRRTAGGSLFDALALSPLALRAEDLEALAAGPLVFLGEDEFPGYDKVMIDNFQAAREAVEHLLAQGRRRIAAIGAERSHRAASSQRLAGYRAAIGAHADLGLPEIVEYVEGFRRPEGAAAMRRLLDSGERFDAIFCFSDALALGALRTLHEAGVSVPDEVAVVGWDDIEDGRFSIPSLTTVSPDKQWLAETALDRIVRRLAGEKLEPEVLVAPHRLVVRESAPGAPAAPTASGAPAAPTASGAPATPTASGAPATPATPTASGAPATPATPTASSAPATPATPTASSAPAAPTAPTTPPTPPAASPNPASPTPH</sequence>
<feature type="compositionally biased region" description="Low complexity" evidence="4">
    <location>
        <begin position="331"/>
        <end position="402"/>
    </location>
</feature>
<dbReference type="PANTHER" id="PTHR30146">
    <property type="entry name" value="LACI-RELATED TRANSCRIPTIONAL REPRESSOR"/>
    <property type="match status" value="1"/>
</dbReference>
<dbReference type="PANTHER" id="PTHR30146:SF109">
    <property type="entry name" value="HTH-TYPE TRANSCRIPTIONAL REGULATOR GALS"/>
    <property type="match status" value="1"/>
</dbReference>
<dbReference type="SUPFAM" id="SSF53822">
    <property type="entry name" value="Periplasmic binding protein-like I"/>
    <property type="match status" value="1"/>
</dbReference>
<protein>
    <submittedName>
        <fullName evidence="6">LacI family transcriptional regulator</fullName>
    </submittedName>
</protein>
<dbReference type="InterPro" id="IPR000843">
    <property type="entry name" value="HTH_LacI"/>
</dbReference>
<dbReference type="InterPro" id="IPR010982">
    <property type="entry name" value="Lambda_DNA-bd_dom_sf"/>
</dbReference>
<dbReference type="RefSeq" id="WP_185275834.1">
    <property type="nucleotide sequence ID" value="NZ_CP043641.1"/>
</dbReference>
<dbReference type="Pfam" id="PF00356">
    <property type="entry name" value="LacI"/>
    <property type="match status" value="1"/>
</dbReference>
<dbReference type="SMART" id="SM00354">
    <property type="entry name" value="HTH_LACI"/>
    <property type="match status" value="1"/>
</dbReference>
<evidence type="ECO:0000256" key="2">
    <source>
        <dbReference type="ARBA" id="ARBA00023125"/>
    </source>
</evidence>
<feature type="compositionally biased region" description="Pro residues" evidence="4">
    <location>
        <begin position="403"/>
        <end position="422"/>
    </location>
</feature>
<evidence type="ECO:0000256" key="3">
    <source>
        <dbReference type="ARBA" id="ARBA00023163"/>
    </source>
</evidence>
<evidence type="ECO:0000313" key="7">
    <source>
        <dbReference type="Proteomes" id="UP000515511"/>
    </source>
</evidence>
<dbReference type="InterPro" id="IPR028082">
    <property type="entry name" value="Peripla_BP_I"/>
</dbReference>
<dbReference type="Pfam" id="PF13377">
    <property type="entry name" value="Peripla_BP_3"/>
    <property type="match status" value="1"/>
</dbReference>
<feature type="region of interest" description="Disordered" evidence="4">
    <location>
        <begin position="331"/>
        <end position="422"/>
    </location>
</feature>
<dbReference type="CDD" id="cd06267">
    <property type="entry name" value="PBP1_LacI_sugar_binding-like"/>
    <property type="match status" value="1"/>
</dbReference>
<dbReference type="AlphaFoldDB" id="A0A7G6YD32"/>
<evidence type="ECO:0000313" key="6">
    <source>
        <dbReference type="EMBL" id="QNE36397.1"/>
    </source>
</evidence>
<organism evidence="6 7">
    <name type="scientific">Leifsonia shinshuensis</name>
    <dbReference type="NCBI Taxonomy" id="150026"/>
    <lineage>
        <taxon>Bacteria</taxon>
        <taxon>Bacillati</taxon>
        <taxon>Actinomycetota</taxon>
        <taxon>Actinomycetes</taxon>
        <taxon>Micrococcales</taxon>
        <taxon>Microbacteriaceae</taxon>
        <taxon>Leifsonia</taxon>
    </lineage>
</organism>
<proteinExistence type="predicted"/>
<dbReference type="GO" id="GO:0000976">
    <property type="term" value="F:transcription cis-regulatory region binding"/>
    <property type="evidence" value="ECO:0007669"/>
    <property type="project" value="TreeGrafter"/>
</dbReference>
<dbReference type="PROSITE" id="PS50932">
    <property type="entry name" value="HTH_LACI_2"/>
    <property type="match status" value="1"/>
</dbReference>
<feature type="domain" description="HTH lacI-type" evidence="5">
    <location>
        <begin position="3"/>
        <end position="57"/>
    </location>
</feature>
<evidence type="ECO:0000256" key="4">
    <source>
        <dbReference type="SAM" id="MobiDB-lite"/>
    </source>
</evidence>
<name>A0A7G6YD32_9MICO</name>
<dbReference type="Gene3D" id="3.40.50.2300">
    <property type="match status" value="2"/>
</dbReference>
<dbReference type="EMBL" id="CP043641">
    <property type="protein sequence ID" value="QNE36397.1"/>
    <property type="molecule type" value="Genomic_DNA"/>
</dbReference>
<dbReference type="GO" id="GO:0003700">
    <property type="term" value="F:DNA-binding transcription factor activity"/>
    <property type="evidence" value="ECO:0007669"/>
    <property type="project" value="TreeGrafter"/>
</dbReference>
<dbReference type="SUPFAM" id="SSF47413">
    <property type="entry name" value="lambda repressor-like DNA-binding domains"/>
    <property type="match status" value="1"/>
</dbReference>
<keyword evidence="3" id="KW-0804">Transcription</keyword>
<dbReference type="CDD" id="cd01392">
    <property type="entry name" value="HTH_LacI"/>
    <property type="match status" value="1"/>
</dbReference>
<evidence type="ECO:0000256" key="1">
    <source>
        <dbReference type="ARBA" id="ARBA00023015"/>
    </source>
</evidence>
<reference evidence="7" key="1">
    <citation type="submission" date="2019-09" db="EMBL/GenBank/DDBJ databases">
        <title>Antimicrobial potential of Antarctic Bacteria.</title>
        <authorList>
            <person name="Benaud N."/>
            <person name="Edwards R.J."/>
            <person name="Ferrari B.C."/>
        </authorList>
    </citation>
    <scope>NUCLEOTIDE SEQUENCE [LARGE SCALE GENOMIC DNA]</scope>
    <source>
        <strain evidence="7">INR9</strain>
    </source>
</reference>
<evidence type="ECO:0000259" key="5">
    <source>
        <dbReference type="PROSITE" id="PS50932"/>
    </source>
</evidence>
<accession>A0A7G6YD32</accession>
<dbReference type="InterPro" id="IPR046335">
    <property type="entry name" value="LacI/GalR-like_sensor"/>
</dbReference>
<gene>
    <name evidence="6" type="ORF">F1C12_15605</name>
</gene>
<dbReference type="KEGG" id="lse:F1C12_15605"/>
<keyword evidence="1" id="KW-0805">Transcription regulation</keyword>